<evidence type="ECO:0000313" key="1">
    <source>
        <dbReference type="EMBL" id="OAY68082.1"/>
    </source>
</evidence>
<name>A0A199UTE7_ANACO</name>
<comment type="caution">
    <text evidence="1">The sequence shown here is derived from an EMBL/GenBank/DDBJ whole genome shotgun (WGS) entry which is preliminary data.</text>
</comment>
<dbReference type="EMBL" id="LSRQ01005121">
    <property type="protein sequence ID" value="OAY68082.1"/>
    <property type="molecule type" value="Genomic_DNA"/>
</dbReference>
<sequence length="61" mass="6861">VGKDQQQICVYFGGLATVEDLQVQMIDQVPTSDDDEDVPNIVGTDESRHCDILRRIITEQL</sequence>
<dbReference type="Proteomes" id="UP000092600">
    <property type="component" value="Unassembled WGS sequence"/>
</dbReference>
<proteinExistence type="predicted"/>
<accession>A0A199UTE7</accession>
<dbReference type="AlphaFoldDB" id="A0A199UTE7"/>
<protein>
    <submittedName>
        <fullName evidence="1">Uncharacterized protein</fullName>
    </submittedName>
</protein>
<evidence type="ECO:0000313" key="2">
    <source>
        <dbReference type="Proteomes" id="UP000092600"/>
    </source>
</evidence>
<gene>
    <name evidence="1" type="ORF">ACMD2_14709</name>
</gene>
<feature type="non-terminal residue" evidence="1">
    <location>
        <position position="1"/>
    </location>
</feature>
<organism evidence="1 2">
    <name type="scientific">Ananas comosus</name>
    <name type="common">Pineapple</name>
    <name type="synonym">Ananas ananas</name>
    <dbReference type="NCBI Taxonomy" id="4615"/>
    <lineage>
        <taxon>Eukaryota</taxon>
        <taxon>Viridiplantae</taxon>
        <taxon>Streptophyta</taxon>
        <taxon>Embryophyta</taxon>
        <taxon>Tracheophyta</taxon>
        <taxon>Spermatophyta</taxon>
        <taxon>Magnoliopsida</taxon>
        <taxon>Liliopsida</taxon>
        <taxon>Poales</taxon>
        <taxon>Bromeliaceae</taxon>
        <taxon>Bromelioideae</taxon>
        <taxon>Ananas</taxon>
    </lineage>
</organism>
<reference evidence="1 2" key="1">
    <citation type="journal article" date="2016" name="DNA Res.">
        <title>The draft genome of MD-2 pineapple using hybrid error correction of long reads.</title>
        <authorList>
            <person name="Redwan R.M."/>
            <person name="Saidin A."/>
            <person name="Kumar S.V."/>
        </authorList>
    </citation>
    <scope>NUCLEOTIDE SEQUENCE [LARGE SCALE GENOMIC DNA]</scope>
    <source>
        <strain evidence="2">cv. MD2</strain>
        <tissue evidence="1">Leaf</tissue>
    </source>
</reference>